<accession>A0A239AJC8</accession>
<evidence type="ECO:0000313" key="4">
    <source>
        <dbReference type="Proteomes" id="UP000198403"/>
    </source>
</evidence>
<keyword evidence="4" id="KW-1185">Reference proteome</keyword>
<protein>
    <submittedName>
        <fullName evidence="3">Uncharacterized protein</fullName>
    </submittedName>
</protein>
<feature type="transmembrane region" description="Helical" evidence="1">
    <location>
        <begin position="69"/>
        <end position="88"/>
    </location>
</feature>
<sequence>MTLWWLAWASGILLLVASAVAATRAYGDRQVPRLGFFSKPPQRLPLWYWIFLLAGIFLVSLASAERMAYFALAIAIALVGQSLVIWRHNLRVQARVMRRTDPRG</sequence>
<evidence type="ECO:0000256" key="1">
    <source>
        <dbReference type="SAM" id="Phobius"/>
    </source>
</evidence>
<evidence type="ECO:0000256" key="2">
    <source>
        <dbReference type="SAM" id="SignalP"/>
    </source>
</evidence>
<keyword evidence="2" id="KW-0732">Signal</keyword>
<keyword evidence="1" id="KW-1133">Transmembrane helix</keyword>
<evidence type="ECO:0000313" key="3">
    <source>
        <dbReference type="EMBL" id="SNR95481.1"/>
    </source>
</evidence>
<feature type="transmembrane region" description="Helical" evidence="1">
    <location>
        <begin position="46"/>
        <end position="62"/>
    </location>
</feature>
<proteinExistence type="predicted"/>
<keyword evidence="1" id="KW-0812">Transmembrane</keyword>
<name>A0A239AJC8_9ACTN</name>
<dbReference type="Proteomes" id="UP000198403">
    <property type="component" value="Unassembled WGS sequence"/>
</dbReference>
<dbReference type="EMBL" id="FZNO01000046">
    <property type="protein sequence ID" value="SNR95481.1"/>
    <property type="molecule type" value="Genomic_DNA"/>
</dbReference>
<feature type="signal peptide" evidence="2">
    <location>
        <begin position="1"/>
        <end position="21"/>
    </location>
</feature>
<reference evidence="3 4" key="1">
    <citation type="submission" date="2017-06" db="EMBL/GenBank/DDBJ databases">
        <authorList>
            <person name="Kim H.J."/>
            <person name="Triplett B.A."/>
        </authorList>
    </citation>
    <scope>NUCLEOTIDE SEQUENCE [LARGE SCALE GENOMIC DNA]</scope>
    <source>
        <strain evidence="3 4">DSM 44272</strain>
    </source>
</reference>
<organism evidence="3 4">
    <name type="scientific">Blastococcus mobilis</name>
    <dbReference type="NCBI Taxonomy" id="1938746"/>
    <lineage>
        <taxon>Bacteria</taxon>
        <taxon>Bacillati</taxon>
        <taxon>Actinomycetota</taxon>
        <taxon>Actinomycetes</taxon>
        <taxon>Geodermatophilales</taxon>
        <taxon>Geodermatophilaceae</taxon>
        <taxon>Blastococcus</taxon>
    </lineage>
</organism>
<dbReference type="RefSeq" id="WP_141137630.1">
    <property type="nucleotide sequence ID" value="NZ_FZNO01000046.1"/>
</dbReference>
<feature type="chain" id="PRO_5039035835" evidence="2">
    <location>
        <begin position="22"/>
        <end position="104"/>
    </location>
</feature>
<dbReference type="AlphaFoldDB" id="A0A239AJC8"/>
<gene>
    <name evidence="3" type="ORF">SAMN06272737_14615</name>
</gene>
<keyword evidence="1" id="KW-0472">Membrane</keyword>